<dbReference type="AlphaFoldDB" id="A0A164ZZX1"/>
<dbReference type="InterPro" id="IPR045313">
    <property type="entry name" value="CBR1-like"/>
</dbReference>
<dbReference type="EMBL" id="LNRQ01000004">
    <property type="protein sequence ID" value="KZM96688.1"/>
    <property type="molecule type" value="Genomic_DNA"/>
</dbReference>
<comment type="cofactor">
    <cofactor evidence="1">
        <name>Mn(2+)</name>
        <dbReference type="ChEBI" id="CHEBI:29035"/>
    </cofactor>
</comment>
<dbReference type="SMART" id="SM00919">
    <property type="entry name" value="Malic_M"/>
    <property type="match status" value="1"/>
</dbReference>
<dbReference type="PANTHER" id="PTHR23406:SF73">
    <property type="entry name" value="NAD-DEPENDENT MALIC ENZYME 2, MITOCHONDRIAL"/>
    <property type="match status" value="1"/>
</dbReference>
<keyword evidence="7 8" id="KW-0560">Oxidoreductase</keyword>
<feature type="domain" description="Malic enzyme N-terminal" evidence="10">
    <location>
        <begin position="107"/>
        <end position="287"/>
    </location>
</feature>
<dbReference type="SMART" id="SM01274">
    <property type="entry name" value="malic"/>
    <property type="match status" value="1"/>
</dbReference>
<dbReference type="FunFam" id="3.40.50.720:FF:000312">
    <property type="entry name" value="(+)-neomenthol dehydrogenase"/>
    <property type="match status" value="1"/>
</dbReference>
<dbReference type="GO" id="GO:0004471">
    <property type="term" value="F:malate dehydrogenase (decarboxylating) (NAD+) activity"/>
    <property type="evidence" value="ECO:0007669"/>
    <property type="project" value="TreeGrafter"/>
</dbReference>
<dbReference type="InterPro" id="IPR036291">
    <property type="entry name" value="NAD(P)-bd_dom_sf"/>
</dbReference>
<name>A0A164ZZX1_DAUCS</name>
<dbReference type="Gramene" id="KZM96688">
    <property type="protein sequence ID" value="KZM96688"/>
    <property type="gene ID" value="DCAR_015950"/>
</dbReference>
<evidence type="ECO:0000313" key="11">
    <source>
        <dbReference type="EMBL" id="KZM96688.1"/>
    </source>
</evidence>
<proteinExistence type="inferred from homology"/>
<dbReference type="Gene3D" id="3.40.50.10380">
    <property type="entry name" value="Malic enzyme, N-terminal domain"/>
    <property type="match status" value="1"/>
</dbReference>
<dbReference type="Pfam" id="PF03949">
    <property type="entry name" value="Malic_M"/>
    <property type="match status" value="1"/>
</dbReference>
<evidence type="ECO:0000256" key="1">
    <source>
        <dbReference type="ARBA" id="ARBA00001936"/>
    </source>
</evidence>
<evidence type="ECO:0000259" key="10">
    <source>
        <dbReference type="SMART" id="SM01274"/>
    </source>
</evidence>
<dbReference type="Gene3D" id="3.40.50.720">
    <property type="entry name" value="NAD(P)-binding Rossmann-like Domain"/>
    <property type="match status" value="2"/>
</dbReference>
<comment type="similarity">
    <text evidence="3">Belongs to the short-chain dehydrogenases/reductases (SDR) family.</text>
</comment>
<dbReference type="PROSITE" id="PS00331">
    <property type="entry name" value="MALIC_ENZYMES"/>
    <property type="match status" value="1"/>
</dbReference>
<dbReference type="InterPro" id="IPR001891">
    <property type="entry name" value="Malic_OxRdtase"/>
</dbReference>
<evidence type="ECO:0000256" key="7">
    <source>
        <dbReference type="ARBA" id="ARBA00023002"/>
    </source>
</evidence>
<dbReference type="InterPro" id="IPR002347">
    <property type="entry name" value="SDR_fam"/>
</dbReference>
<evidence type="ECO:0000259" key="9">
    <source>
        <dbReference type="SMART" id="SM00919"/>
    </source>
</evidence>
<dbReference type="NCBIfam" id="NF010052">
    <property type="entry name" value="PRK13529.1"/>
    <property type="match status" value="1"/>
</dbReference>
<dbReference type="STRING" id="79200.A0A164ZZX1"/>
<dbReference type="GO" id="GO:0005739">
    <property type="term" value="C:mitochondrion"/>
    <property type="evidence" value="ECO:0007669"/>
    <property type="project" value="TreeGrafter"/>
</dbReference>
<comment type="similarity">
    <text evidence="4 8">Belongs to the malic enzymes family.</text>
</comment>
<dbReference type="GO" id="GO:0046872">
    <property type="term" value="F:metal ion binding"/>
    <property type="evidence" value="ECO:0007669"/>
    <property type="project" value="UniProtKB-KW"/>
</dbReference>
<evidence type="ECO:0000256" key="3">
    <source>
        <dbReference type="ARBA" id="ARBA00006484"/>
    </source>
</evidence>
<evidence type="ECO:0000256" key="6">
    <source>
        <dbReference type="ARBA" id="ARBA00022857"/>
    </source>
</evidence>
<keyword evidence="5 8" id="KW-0479">Metal-binding</keyword>
<dbReference type="GO" id="GO:0006108">
    <property type="term" value="P:malate metabolic process"/>
    <property type="evidence" value="ECO:0007669"/>
    <property type="project" value="TreeGrafter"/>
</dbReference>
<dbReference type="InterPro" id="IPR046346">
    <property type="entry name" value="Aminoacid_DH-like_N_sf"/>
</dbReference>
<dbReference type="InterPro" id="IPR012301">
    <property type="entry name" value="Malic_N_dom"/>
</dbReference>
<comment type="cofactor">
    <cofactor evidence="2">
        <name>Mg(2+)</name>
        <dbReference type="ChEBI" id="CHEBI:18420"/>
    </cofactor>
</comment>
<dbReference type="Pfam" id="PF13561">
    <property type="entry name" value="adh_short_C2"/>
    <property type="match status" value="1"/>
</dbReference>
<evidence type="ECO:0000256" key="4">
    <source>
        <dbReference type="ARBA" id="ARBA00008785"/>
    </source>
</evidence>
<dbReference type="Pfam" id="PF00390">
    <property type="entry name" value="malic"/>
    <property type="match status" value="1"/>
</dbReference>
<dbReference type="InterPro" id="IPR015884">
    <property type="entry name" value="Malic_enzyme_CS"/>
</dbReference>
<dbReference type="SUPFAM" id="SSF51735">
    <property type="entry name" value="NAD(P)-binding Rossmann-fold domains"/>
    <property type="match status" value="2"/>
</dbReference>
<organism evidence="11">
    <name type="scientific">Daucus carota subsp. sativus</name>
    <name type="common">Carrot</name>
    <dbReference type="NCBI Taxonomy" id="79200"/>
    <lineage>
        <taxon>Eukaryota</taxon>
        <taxon>Viridiplantae</taxon>
        <taxon>Streptophyta</taxon>
        <taxon>Embryophyta</taxon>
        <taxon>Tracheophyta</taxon>
        <taxon>Spermatophyta</taxon>
        <taxon>Magnoliopsida</taxon>
        <taxon>eudicotyledons</taxon>
        <taxon>Gunneridae</taxon>
        <taxon>Pentapetalae</taxon>
        <taxon>asterids</taxon>
        <taxon>campanulids</taxon>
        <taxon>Apiales</taxon>
        <taxon>Apiaceae</taxon>
        <taxon>Apioideae</taxon>
        <taxon>Scandiceae</taxon>
        <taxon>Daucinae</taxon>
        <taxon>Daucus</taxon>
        <taxon>Daucus sect. Daucus</taxon>
    </lineage>
</organism>
<dbReference type="CDD" id="cd05324">
    <property type="entry name" value="carb_red_PTCR-like_SDR_c"/>
    <property type="match status" value="1"/>
</dbReference>
<keyword evidence="6" id="KW-0521">NADP</keyword>
<gene>
    <name evidence="11" type="ORF">DCAR_015950</name>
</gene>
<protein>
    <recommendedName>
        <fullName evidence="8">Malic enzyme</fullName>
    </recommendedName>
</protein>
<dbReference type="InterPro" id="IPR012302">
    <property type="entry name" value="Malic_NAD-bd"/>
</dbReference>
<evidence type="ECO:0000256" key="8">
    <source>
        <dbReference type="RuleBase" id="RU003426"/>
    </source>
</evidence>
<dbReference type="GO" id="GO:0051287">
    <property type="term" value="F:NAD binding"/>
    <property type="evidence" value="ECO:0007669"/>
    <property type="project" value="InterPro"/>
</dbReference>
<comment type="caution">
    <text evidence="11">The sequence shown here is derived from an EMBL/GenBank/DDBJ whole genome shotgun (WGS) entry which is preliminary data.</text>
</comment>
<evidence type="ECO:0000256" key="2">
    <source>
        <dbReference type="ARBA" id="ARBA00001946"/>
    </source>
</evidence>
<reference evidence="11" key="1">
    <citation type="journal article" date="2016" name="Nat. Genet.">
        <title>A high-quality carrot genome assembly provides new insights into carotenoid accumulation and asterid genome evolution.</title>
        <authorList>
            <person name="Iorizzo M."/>
            <person name="Ellison S."/>
            <person name="Senalik D."/>
            <person name="Zeng P."/>
            <person name="Satapoomin P."/>
            <person name="Huang J."/>
            <person name="Bowman M."/>
            <person name="Iovene M."/>
            <person name="Sanseverino W."/>
            <person name="Cavagnaro P."/>
            <person name="Yildiz M."/>
            <person name="Macko-Podgorni A."/>
            <person name="Moranska E."/>
            <person name="Grzebelus E."/>
            <person name="Grzebelus D."/>
            <person name="Ashrafi H."/>
            <person name="Zheng Z."/>
            <person name="Cheng S."/>
            <person name="Spooner D."/>
            <person name="Van Deynze A."/>
            <person name="Simon P."/>
        </authorList>
    </citation>
    <scope>NUCLEOTIDE SEQUENCE [LARGE SCALE GENOMIC DNA]</scope>
    <source>
        <tissue evidence="11">Leaf</tissue>
    </source>
</reference>
<dbReference type="PRINTS" id="PR00072">
    <property type="entry name" value="MALOXRDTASE"/>
</dbReference>
<sequence length="803" mass="88305">MWRGLVRSAASNLRHSRSYSSAVPLPSIIHKRGIDVLHDPWFNKDTGFPITERDRLGLRGLLPPRVVSFEQQYDRFMESYRSLEKNTVGQSYGVVSLAKWRILNRLHDRNETLYYRVLIDNIKDFAPIIYTPTVGLVCQNYSGLFRRPRGMYFSAKDKGEMMSMIYNWPAQQVDMIVLTDGSRILGLGDLGVQGIGIPIGKLDMYVAAAGINPQRILPVMLDVGTNNQKLLEDRLYLGLRQPRLEGEEYLSVVDEFMEAVHARWPKAIVQFEDFQMKWAFETLHRYRKKFCMFNDDIQGTAGVALAGLLGTVRAQGRPLTDFANQKIVVVGAGSAGLGVLNMAIQAVSRIAGSGANPHFFLLDKDGLLTKERKGIDPAAAPFAKSVAETEEMGLREGASLVEVVLKAMRESDSIKPAIFAMSNPTTKAECTAIDAFKHAGENIVFASGSPFENVDLGNSLSPNATSTSWIGLGSLLSGAHYISDGMLQAAAECLANYMKDEEIQMGILYPSINRYAVVTGGNKGIGLEICRQLAFNGVTVVLTARDKKKGMEAVENLHQSGLADFVIFHQLDVLDSASIASLADFVESHFGKLDILVNNAATVGLILDSNAVKAAVFNAKGPLINWNEVSTRTYDTAEECIKVNYKGARKMVDTFLLLLQLSDSPRIVNVSSMTGVLKFVTNEGANRVLSDAENLTEERVDRLLQEFLQDLKEGVLETKGWNSYLSAYTLSKAALNAYTRILAKKYPRFMINSVCPGYVKTGINCFTGILSTEEGAQSPVRLALSPAGGVSGMFFSRTDVVPF</sequence>
<feature type="domain" description="Malic enzyme NAD-binding" evidence="9">
    <location>
        <begin position="297"/>
        <end position="517"/>
    </location>
</feature>
<accession>A0A164ZZX1</accession>
<dbReference type="InterPro" id="IPR037062">
    <property type="entry name" value="Malic_N_dom_sf"/>
</dbReference>
<dbReference type="PANTHER" id="PTHR23406">
    <property type="entry name" value="MALIC ENZYME-RELATED"/>
    <property type="match status" value="1"/>
</dbReference>
<dbReference type="SUPFAM" id="SSF53223">
    <property type="entry name" value="Aminoacid dehydrogenase-like, N-terminal domain"/>
    <property type="match status" value="1"/>
</dbReference>
<dbReference type="FunFam" id="3.40.50.10380:FF:000005">
    <property type="entry name" value="Malic enzyme"/>
    <property type="match status" value="1"/>
</dbReference>
<evidence type="ECO:0000256" key="5">
    <source>
        <dbReference type="ARBA" id="ARBA00022723"/>
    </source>
</evidence>